<dbReference type="PANTHER" id="PTHR47723:SF19">
    <property type="entry name" value="POLYNUCLEOTIDYL TRANSFERASE, RIBONUCLEASE H-LIKE SUPERFAMILY PROTEIN"/>
    <property type="match status" value="1"/>
</dbReference>
<protein>
    <submittedName>
        <fullName evidence="3">Ribonuclease H protein</fullName>
    </submittedName>
</protein>
<dbReference type="GO" id="GO:0003676">
    <property type="term" value="F:nucleic acid binding"/>
    <property type="evidence" value="ECO:0007669"/>
    <property type="project" value="InterPro"/>
</dbReference>
<feature type="domain" description="RNase H type-1" evidence="2">
    <location>
        <begin position="9"/>
        <end position="90"/>
    </location>
</feature>
<organism evidence="3 4">
    <name type="scientific">Trifolium medium</name>
    <dbReference type="NCBI Taxonomy" id="97028"/>
    <lineage>
        <taxon>Eukaryota</taxon>
        <taxon>Viridiplantae</taxon>
        <taxon>Streptophyta</taxon>
        <taxon>Embryophyta</taxon>
        <taxon>Tracheophyta</taxon>
        <taxon>Spermatophyta</taxon>
        <taxon>Magnoliopsida</taxon>
        <taxon>eudicotyledons</taxon>
        <taxon>Gunneridae</taxon>
        <taxon>Pentapetalae</taxon>
        <taxon>rosids</taxon>
        <taxon>fabids</taxon>
        <taxon>Fabales</taxon>
        <taxon>Fabaceae</taxon>
        <taxon>Papilionoideae</taxon>
        <taxon>50 kb inversion clade</taxon>
        <taxon>NPAAA clade</taxon>
        <taxon>Hologalegina</taxon>
        <taxon>IRL clade</taxon>
        <taxon>Trifolieae</taxon>
        <taxon>Trifolium</taxon>
    </lineage>
</organism>
<feature type="chain" id="PRO_5017354563" evidence="1">
    <location>
        <begin position="21"/>
        <end position="91"/>
    </location>
</feature>
<dbReference type="EMBL" id="LXQA010036708">
    <property type="protein sequence ID" value="MCH98097.1"/>
    <property type="molecule type" value="Genomic_DNA"/>
</dbReference>
<dbReference type="CDD" id="cd06222">
    <property type="entry name" value="RNase_H_like"/>
    <property type="match status" value="1"/>
</dbReference>
<dbReference type="InterPro" id="IPR044730">
    <property type="entry name" value="RNase_H-like_dom_plant"/>
</dbReference>
<dbReference type="PANTHER" id="PTHR47723">
    <property type="entry name" value="OS05G0353850 PROTEIN"/>
    <property type="match status" value="1"/>
</dbReference>
<dbReference type="GO" id="GO:0004523">
    <property type="term" value="F:RNA-DNA hybrid ribonuclease activity"/>
    <property type="evidence" value="ECO:0007669"/>
    <property type="project" value="InterPro"/>
</dbReference>
<reference evidence="3 4" key="1">
    <citation type="journal article" date="2018" name="Front. Plant Sci.">
        <title>Red Clover (Trifolium pratense) and Zigzag Clover (T. medium) - A Picture of Genomic Similarities and Differences.</title>
        <authorList>
            <person name="Dluhosova J."/>
            <person name="Istvanek J."/>
            <person name="Nedelnik J."/>
            <person name="Repkova J."/>
        </authorList>
    </citation>
    <scope>NUCLEOTIDE SEQUENCE [LARGE SCALE GENOMIC DNA]</scope>
    <source>
        <strain evidence="4">cv. 10/8</strain>
        <tissue evidence="3">Leaf</tissue>
    </source>
</reference>
<dbReference type="InterPro" id="IPR002156">
    <property type="entry name" value="RNaseH_domain"/>
</dbReference>
<dbReference type="InterPro" id="IPR036397">
    <property type="entry name" value="RNaseH_sf"/>
</dbReference>
<evidence type="ECO:0000313" key="3">
    <source>
        <dbReference type="EMBL" id="MCH98097.1"/>
    </source>
</evidence>
<keyword evidence="4" id="KW-1185">Reference proteome</keyword>
<gene>
    <name evidence="3" type="ORF">A2U01_0019096</name>
</gene>
<evidence type="ECO:0000256" key="1">
    <source>
        <dbReference type="SAM" id="SignalP"/>
    </source>
</evidence>
<evidence type="ECO:0000313" key="4">
    <source>
        <dbReference type="Proteomes" id="UP000265520"/>
    </source>
</evidence>
<dbReference type="InterPro" id="IPR053151">
    <property type="entry name" value="RNase_H-like"/>
</dbReference>
<name>A0A392NE03_9FABA</name>
<keyword evidence="1" id="KW-0732">Signal</keyword>
<dbReference type="Gene3D" id="3.30.420.10">
    <property type="entry name" value="Ribonuclease H-like superfamily/Ribonuclease H"/>
    <property type="match status" value="1"/>
</dbReference>
<dbReference type="Proteomes" id="UP000265520">
    <property type="component" value="Unassembled WGS sequence"/>
</dbReference>
<dbReference type="AlphaFoldDB" id="A0A392NE03"/>
<comment type="caution">
    <text evidence="3">The sequence shown here is derived from an EMBL/GenBank/DDBJ whole genome shotgun (WGS) entry which is preliminary data.</text>
</comment>
<feature type="signal peptide" evidence="1">
    <location>
        <begin position="1"/>
        <end position="20"/>
    </location>
</feature>
<accession>A0A392NE03</accession>
<evidence type="ECO:0000259" key="2">
    <source>
        <dbReference type="Pfam" id="PF13456"/>
    </source>
</evidence>
<dbReference type="InterPro" id="IPR012337">
    <property type="entry name" value="RNaseH-like_sf"/>
</dbReference>
<dbReference type="Pfam" id="PF13456">
    <property type="entry name" value="RVT_3"/>
    <property type="match status" value="1"/>
</dbReference>
<dbReference type="SUPFAM" id="SSF53098">
    <property type="entry name" value="Ribonuclease H-like"/>
    <property type="match status" value="1"/>
</dbReference>
<sequence>MKCVGLCPAFVVELWGVLEGLCCVRRLGFTKVELNTDSEAVGQLVKEGRVTSLLGNTLAKQRKLLEFDWIIDISHTYCEVNKCVDGLANFL</sequence>
<proteinExistence type="predicted"/>